<name>D3BSY0_HETP5</name>
<evidence type="ECO:0000256" key="3">
    <source>
        <dbReference type="ARBA" id="ARBA00022525"/>
    </source>
</evidence>
<dbReference type="InterPro" id="IPR013783">
    <property type="entry name" value="Ig-like_fold"/>
</dbReference>
<dbReference type="GO" id="GO:0005576">
    <property type="term" value="C:extracellular region"/>
    <property type="evidence" value="ECO:0007669"/>
    <property type="project" value="UniProtKB-SubCell"/>
</dbReference>
<protein>
    <recommendedName>
        <fullName evidence="5">SD-repeat containing protein B domain-containing protein</fullName>
    </recommendedName>
</protein>
<evidence type="ECO:0000256" key="1">
    <source>
        <dbReference type="ARBA" id="ARBA00004613"/>
    </source>
</evidence>
<dbReference type="InParanoid" id="D3BSY0"/>
<keyword evidence="4" id="KW-0732">Signal</keyword>
<evidence type="ECO:0000259" key="5">
    <source>
        <dbReference type="Pfam" id="PF17210"/>
    </source>
</evidence>
<evidence type="ECO:0000256" key="4">
    <source>
        <dbReference type="ARBA" id="ARBA00022729"/>
    </source>
</evidence>
<keyword evidence="7" id="KW-1185">Reference proteome</keyword>
<reference evidence="6 7" key="1">
    <citation type="journal article" date="2011" name="Genome Res.">
        <title>Phylogeny-wide analysis of social amoeba genomes highlights ancient origins for complex intercellular communication.</title>
        <authorList>
            <person name="Heidel A.J."/>
            <person name="Lawal H.M."/>
            <person name="Felder M."/>
            <person name="Schilde C."/>
            <person name="Helps N.R."/>
            <person name="Tunggal B."/>
            <person name="Rivero F."/>
            <person name="John U."/>
            <person name="Schleicher M."/>
            <person name="Eichinger L."/>
            <person name="Platzer M."/>
            <person name="Noegel A.A."/>
            <person name="Schaap P."/>
            <person name="Gloeckner G."/>
        </authorList>
    </citation>
    <scope>NUCLEOTIDE SEQUENCE [LARGE SCALE GENOMIC DNA]</scope>
    <source>
        <strain evidence="7">ATCC 26659 / Pp 5 / PN500</strain>
    </source>
</reference>
<dbReference type="RefSeq" id="XP_020427729.1">
    <property type="nucleotide sequence ID" value="XM_020581859.1"/>
</dbReference>
<evidence type="ECO:0000256" key="2">
    <source>
        <dbReference type="ARBA" id="ARBA00007257"/>
    </source>
</evidence>
<dbReference type="AlphaFoldDB" id="D3BSY0"/>
<dbReference type="SUPFAM" id="SSF117074">
    <property type="entry name" value="Hypothetical protein PA1324"/>
    <property type="match status" value="2"/>
</dbReference>
<gene>
    <name evidence="6" type="ORF">PPL_11100</name>
</gene>
<evidence type="ECO:0000313" key="6">
    <source>
        <dbReference type="EMBL" id="EFA75595.1"/>
    </source>
</evidence>
<dbReference type="InterPro" id="IPR033764">
    <property type="entry name" value="Sdr_B"/>
</dbReference>
<dbReference type="Gene3D" id="2.60.40.10">
    <property type="entry name" value="Immunoglobulins"/>
    <property type="match status" value="2"/>
</dbReference>
<keyword evidence="3" id="KW-0964">Secreted</keyword>
<dbReference type="Proteomes" id="UP000001396">
    <property type="component" value="Unassembled WGS sequence"/>
</dbReference>
<proteinExistence type="inferred from homology"/>
<comment type="subcellular location">
    <subcellularLocation>
        <location evidence="1">Secreted</location>
    </subcellularLocation>
</comment>
<dbReference type="PANTHER" id="PTHR36108:SF13">
    <property type="entry name" value="COLOSSIN-B-RELATED"/>
    <property type="match status" value="1"/>
</dbReference>
<accession>D3BSY0</accession>
<evidence type="ECO:0000313" key="7">
    <source>
        <dbReference type="Proteomes" id="UP000001396"/>
    </source>
</evidence>
<sequence>MFNIYSYKNVDNQVELHCAQKMCCYFIICINGVDLIEDYQIQKTSNISFAIDLFVWTDKNEDGHFEFLDGDEPYSGNSIQVSLYDAKTRQRALGFNGKPLPAVKTNELGRAIIENIKEGEYYLSFENKPYLNRWTVKSNNHKKYMVDSWPDHSGTTEIIHLKRPTQNSLFWKYHAKQQLVNVNMGTVSAGMILSDDYSRFAIGRKVFHDIDDDGLFTEKIDVPLVDVKVSLYDSDTGNIIGEELTNADGDYLFDNLRTGRYKIQLEVPHGYKSTLNGYAKLHKHLLTECFILRPQIDGDFIPSHNSSTSSLSTKTQTINQNFNFPLVLSHTNLRKSIVEEKNAILCSSQNQ</sequence>
<organism evidence="6 7">
    <name type="scientific">Heterostelium pallidum (strain ATCC 26659 / Pp 5 / PN500)</name>
    <name type="common">Cellular slime mold</name>
    <name type="synonym">Polysphondylium pallidum</name>
    <dbReference type="NCBI Taxonomy" id="670386"/>
    <lineage>
        <taxon>Eukaryota</taxon>
        <taxon>Amoebozoa</taxon>
        <taxon>Evosea</taxon>
        <taxon>Eumycetozoa</taxon>
        <taxon>Dictyostelia</taxon>
        <taxon>Acytosteliales</taxon>
        <taxon>Acytosteliaceae</taxon>
        <taxon>Heterostelium</taxon>
    </lineage>
</organism>
<feature type="domain" description="SD-repeat containing protein B" evidence="5">
    <location>
        <begin position="201"/>
        <end position="276"/>
    </location>
</feature>
<dbReference type="GeneID" id="31366569"/>
<dbReference type="EMBL" id="ADBJ01000054">
    <property type="protein sequence ID" value="EFA75595.1"/>
    <property type="molecule type" value="Genomic_DNA"/>
</dbReference>
<comment type="similarity">
    <text evidence="2">Belongs to the serine-aspartate repeat-containing protein (SDr) family.</text>
</comment>
<dbReference type="PANTHER" id="PTHR36108">
    <property type="entry name" value="COLOSSIN-B-RELATED"/>
    <property type="match status" value="1"/>
</dbReference>
<dbReference type="Pfam" id="PF17210">
    <property type="entry name" value="SdrD_B"/>
    <property type="match status" value="1"/>
</dbReference>
<comment type="caution">
    <text evidence="6">The sequence shown here is derived from an EMBL/GenBank/DDBJ whole genome shotgun (WGS) entry which is preliminary data.</text>
</comment>